<dbReference type="Proteomes" id="UP001567350">
    <property type="component" value="Unassembled WGS sequence"/>
</dbReference>
<keyword evidence="2" id="KW-1185">Reference proteome</keyword>
<organism evidence="1 2">
    <name type="scientific">Comamonas jiangduensis</name>
    <dbReference type="NCBI Taxonomy" id="1194168"/>
    <lineage>
        <taxon>Bacteria</taxon>
        <taxon>Pseudomonadati</taxon>
        <taxon>Pseudomonadota</taxon>
        <taxon>Betaproteobacteria</taxon>
        <taxon>Burkholderiales</taxon>
        <taxon>Comamonadaceae</taxon>
        <taxon>Comamonas</taxon>
    </lineage>
</organism>
<evidence type="ECO:0000313" key="2">
    <source>
        <dbReference type="Proteomes" id="UP001567350"/>
    </source>
</evidence>
<evidence type="ECO:0000313" key="1">
    <source>
        <dbReference type="EMBL" id="MEZ2739217.1"/>
    </source>
</evidence>
<sequence>MSGYPTQDTALNVETASSNEIADALSQLSRIAVLGDDWEFFDPQDPCTVHVIDKSAGQNIALQLIGAEFDLKRDAHTKNYYATMKHGATTVLGPDQAPLRLFETDTYHDVFFAEGYLQALVNKCQQSLSRAAHPYH</sequence>
<dbReference type="RefSeq" id="WP_370891450.1">
    <property type="nucleotide sequence ID" value="NZ_JBGJLR010000005.1"/>
</dbReference>
<name>A0ABV4IBK4_9BURK</name>
<gene>
    <name evidence="1" type="ORF">ACBP88_07035</name>
</gene>
<comment type="caution">
    <text evidence="1">The sequence shown here is derived from an EMBL/GenBank/DDBJ whole genome shotgun (WGS) entry which is preliminary data.</text>
</comment>
<accession>A0ABV4IBK4</accession>
<protein>
    <submittedName>
        <fullName evidence="1">Uncharacterized protein</fullName>
    </submittedName>
</protein>
<dbReference type="EMBL" id="JBGJLR010000005">
    <property type="protein sequence ID" value="MEZ2739217.1"/>
    <property type="molecule type" value="Genomic_DNA"/>
</dbReference>
<reference evidence="1 2" key="1">
    <citation type="submission" date="2024-08" db="EMBL/GenBank/DDBJ databases">
        <authorList>
            <person name="Feng Z."/>
            <person name="Ronholm J."/>
        </authorList>
    </citation>
    <scope>NUCLEOTIDE SEQUENCE [LARGE SCALE GENOMIC DNA]</scope>
    <source>
        <strain evidence="1 2">4-AB0-8</strain>
    </source>
</reference>
<proteinExistence type="predicted"/>